<sequence>MVYTGKPSRGCGMCKTRRIKCDEKRPTCGNCKKSARVCPGYPDDFDLVFRDENKAMAKKARKTSGATRSSSSTGSSSSHTSPYLYNLANPIRSPSSTFEPWPVDNALQRGEASRRVKSKLQKRSDSIQSQQLLALPSPTTPSQSLDKSFDFETFVWNFENAVPNTIFLSPECEAVPFFFKNFITLPQQAESTRGFLEYLVPLYNRARPSSVLHLATDAVAMATCGQYPGRHRLLREAVSTYGKAIKKLHEDLRDPKMSKSDETVLAILMFSLYETIMSTDDTIRAWGNHVDGAVALTKLRGTEQFNDPMSHAIFRAVRTMMITSCVQRSKPIESFPGAAGWLGTGEFSDENAANRLTLICIDLPNLRARANTLTSMPYDPRYESEAKQILDFAQTVDGNLEEWYRTLPSEWKHRIISISNETLAPEDIALAEKWPGEQHVYHDVPLASIMNDYRVCRIFCRRVIMACITWLSSGGDFSEEDQAWNKSVFVIQTMVDEISACVPFHMSYELQPLAKETGQEQNAAEAFGGYSLVWPLYVAANAESVPQEQRDWLFGRLSVIGTKFGLSSAQVLVLARRHVLTCGPMFP</sequence>
<dbReference type="CDD" id="cd00067">
    <property type="entry name" value="GAL4"/>
    <property type="match status" value="1"/>
</dbReference>
<dbReference type="PROSITE" id="PS00463">
    <property type="entry name" value="ZN2_CY6_FUNGAL_1"/>
    <property type="match status" value="1"/>
</dbReference>
<dbReference type="HOGENOM" id="CLU_013866_4_0_1"/>
<organism evidence="4 5">
    <name type="scientific">Cochliobolus carbonum (strain 26-R-13)</name>
    <name type="common">Maize leaf spot fungus</name>
    <name type="synonym">Bipolaris zeicola</name>
    <dbReference type="NCBI Taxonomy" id="930089"/>
    <lineage>
        <taxon>Eukaryota</taxon>
        <taxon>Fungi</taxon>
        <taxon>Dikarya</taxon>
        <taxon>Ascomycota</taxon>
        <taxon>Pezizomycotina</taxon>
        <taxon>Dothideomycetes</taxon>
        <taxon>Pleosporomycetidae</taxon>
        <taxon>Pleosporales</taxon>
        <taxon>Pleosporineae</taxon>
        <taxon>Pleosporaceae</taxon>
        <taxon>Bipolaris</taxon>
    </lineage>
</organism>
<protein>
    <recommendedName>
        <fullName evidence="3">Zn(2)-C6 fungal-type domain-containing protein</fullName>
    </recommendedName>
</protein>
<dbReference type="PROSITE" id="PS50048">
    <property type="entry name" value="ZN2_CY6_FUNGAL_2"/>
    <property type="match status" value="1"/>
</dbReference>
<dbReference type="Pfam" id="PF11951">
    <property type="entry name" value="Fungal_trans_2"/>
    <property type="match status" value="1"/>
</dbReference>
<dbReference type="EMBL" id="KI964552">
    <property type="protein sequence ID" value="EUC37307.1"/>
    <property type="molecule type" value="Genomic_DNA"/>
</dbReference>
<name>W6YCQ4_COCC2</name>
<dbReference type="GeneID" id="19147498"/>
<evidence type="ECO:0000256" key="1">
    <source>
        <dbReference type="ARBA" id="ARBA00023242"/>
    </source>
</evidence>
<dbReference type="eggNOG" id="ENOG502S0C8">
    <property type="taxonomic scope" value="Eukaryota"/>
</dbReference>
<dbReference type="KEGG" id="bze:COCCADRAFT_33401"/>
<evidence type="ECO:0000313" key="5">
    <source>
        <dbReference type="Proteomes" id="UP000053841"/>
    </source>
</evidence>
<dbReference type="AlphaFoldDB" id="W6YCQ4"/>
<proteinExistence type="predicted"/>
<keyword evidence="5" id="KW-1185">Reference proteome</keyword>
<dbReference type="InterPro" id="IPR036864">
    <property type="entry name" value="Zn2-C6_fun-type_DNA-bd_sf"/>
</dbReference>
<feature type="compositionally biased region" description="Low complexity" evidence="2">
    <location>
        <begin position="63"/>
        <end position="80"/>
    </location>
</feature>
<dbReference type="SUPFAM" id="SSF57701">
    <property type="entry name" value="Zn2/Cys6 DNA-binding domain"/>
    <property type="match status" value="1"/>
</dbReference>
<dbReference type="RefSeq" id="XP_007708354.1">
    <property type="nucleotide sequence ID" value="XM_007710164.1"/>
</dbReference>
<reference evidence="4 5" key="1">
    <citation type="journal article" date="2013" name="PLoS Genet.">
        <title>Comparative genome structure, secondary metabolite, and effector coding capacity across Cochliobolus pathogens.</title>
        <authorList>
            <person name="Condon B.J."/>
            <person name="Leng Y."/>
            <person name="Wu D."/>
            <person name="Bushley K.E."/>
            <person name="Ohm R.A."/>
            <person name="Otillar R."/>
            <person name="Martin J."/>
            <person name="Schackwitz W."/>
            <person name="Grimwood J."/>
            <person name="MohdZainudin N."/>
            <person name="Xue C."/>
            <person name="Wang R."/>
            <person name="Manning V.A."/>
            <person name="Dhillon B."/>
            <person name="Tu Z.J."/>
            <person name="Steffenson B.J."/>
            <person name="Salamov A."/>
            <person name="Sun H."/>
            <person name="Lowry S."/>
            <person name="LaButti K."/>
            <person name="Han J."/>
            <person name="Copeland A."/>
            <person name="Lindquist E."/>
            <person name="Barry K."/>
            <person name="Schmutz J."/>
            <person name="Baker S.E."/>
            <person name="Ciuffetti L.M."/>
            <person name="Grigoriev I.V."/>
            <person name="Zhong S."/>
            <person name="Turgeon B.G."/>
        </authorList>
    </citation>
    <scope>NUCLEOTIDE SEQUENCE [LARGE SCALE GENOMIC DNA]</scope>
    <source>
        <strain evidence="4 5">26-R-13</strain>
    </source>
</reference>
<evidence type="ECO:0000256" key="2">
    <source>
        <dbReference type="SAM" id="MobiDB-lite"/>
    </source>
</evidence>
<keyword evidence="1" id="KW-0539">Nucleus</keyword>
<feature type="region of interest" description="Disordered" evidence="2">
    <location>
        <begin position="110"/>
        <end position="142"/>
    </location>
</feature>
<feature type="region of interest" description="Disordered" evidence="2">
    <location>
        <begin position="58"/>
        <end position="80"/>
    </location>
</feature>
<dbReference type="Gene3D" id="4.10.240.10">
    <property type="entry name" value="Zn(2)-C6 fungal-type DNA-binding domain"/>
    <property type="match status" value="1"/>
</dbReference>
<evidence type="ECO:0000259" key="3">
    <source>
        <dbReference type="PROSITE" id="PS50048"/>
    </source>
</evidence>
<evidence type="ECO:0000313" key="4">
    <source>
        <dbReference type="EMBL" id="EUC37307.1"/>
    </source>
</evidence>
<accession>W6YCQ4</accession>
<feature type="domain" description="Zn(2)-C6 fungal-type" evidence="3">
    <location>
        <begin position="10"/>
        <end position="38"/>
    </location>
</feature>
<dbReference type="InterPro" id="IPR053175">
    <property type="entry name" value="DHMBA_Reg_Transcription_Factor"/>
</dbReference>
<dbReference type="PANTHER" id="PTHR38791">
    <property type="entry name" value="ZN(II)2CYS6 TRANSCRIPTION FACTOR (EUROFUNG)-RELATED-RELATED"/>
    <property type="match status" value="1"/>
</dbReference>
<dbReference type="Pfam" id="PF00172">
    <property type="entry name" value="Zn_clus"/>
    <property type="match status" value="1"/>
</dbReference>
<gene>
    <name evidence="4" type="ORF">COCCADRAFT_33401</name>
</gene>
<dbReference type="OrthoDB" id="4491390at2759"/>
<dbReference type="InterPro" id="IPR001138">
    <property type="entry name" value="Zn2Cys6_DnaBD"/>
</dbReference>
<dbReference type="InterPro" id="IPR021858">
    <property type="entry name" value="Fun_TF"/>
</dbReference>
<dbReference type="PANTHER" id="PTHR38791:SF13">
    <property type="entry name" value="ZN(2)-C6 FUNGAL-TYPE DOMAIN-CONTAINING PROTEIN"/>
    <property type="match status" value="1"/>
</dbReference>
<dbReference type="Proteomes" id="UP000053841">
    <property type="component" value="Unassembled WGS sequence"/>
</dbReference>
<dbReference type="SMART" id="SM00066">
    <property type="entry name" value="GAL4"/>
    <property type="match status" value="1"/>
</dbReference>
<dbReference type="GO" id="GO:0000981">
    <property type="term" value="F:DNA-binding transcription factor activity, RNA polymerase II-specific"/>
    <property type="evidence" value="ECO:0007669"/>
    <property type="project" value="InterPro"/>
</dbReference>
<dbReference type="GO" id="GO:0008270">
    <property type="term" value="F:zinc ion binding"/>
    <property type="evidence" value="ECO:0007669"/>
    <property type="project" value="InterPro"/>
</dbReference>